<name>A0AAN6T2J9_9PEZI</name>
<sequence>MESRDGIVAFSALEFCPRISCLDARIPVSITANSLRIWRGDYFVLRSLCRYGYGQIPKACMQRFPPR</sequence>
<evidence type="ECO:0000313" key="2">
    <source>
        <dbReference type="Proteomes" id="UP001305647"/>
    </source>
</evidence>
<dbReference type="Proteomes" id="UP001305647">
    <property type="component" value="Unassembled WGS sequence"/>
</dbReference>
<keyword evidence="2" id="KW-1185">Reference proteome</keyword>
<gene>
    <name evidence="1" type="ORF">N658DRAFT_52466</name>
</gene>
<reference evidence="1" key="2">
    <citation type="submission" date="2023-05" db="EMBL/GenBank/DDBJ databases">
        <authorList>
            <consortium name="Lawrence Berkeley National Laboratory"/>
            <person name="Steindorff A."/>
            <person name="Hensen N."/>
            <person name="Bonometti L."/>
            <person name="Westerberg I."/>
            <person name="Brannstrom I.O."/>
            <person name="Guillou S."/>
            <person name="Cros-Aarteil S."/>
            <person name="Calhoun S."/>
            <person name="Haridas S."/>
            <person name="Kuo A."/>
            <person name="Mondo S."/>
            <person name="Pangilinan J."/>
            <person name="Riley R."/>
            <person name="Labutti K."/>
            <person name="Andreopoulos B."/>
            <person name="Lipzen A."/>
            <person name="Chen C."/>
            <person name="Yanf M."/>
            <person name="Daum C."/>
            <person name="Ng V."/>
            <person name="Clum A."/>
            <person name="Ohm R."/>
            <person name="Martin F."/>
            <person name="Silar P."/>
            <person name="Natvig D."/>
            <person name="Lalanne C."/>
            <person name="Gautier V."/>
            <person name="Ament-Velasquez S.L."/>
            <person name="Kruys A."/>
            <person name="Hutchinson M.I."/>
            <person name="Powell A.J."/>
            <person name="Barry K."/>
            <person name="Miller A.N."/>
            <person name="Grigoriev I.V."/>
            <person name="Debuchy R."/>
            <person name="Gladieux P."/>
            <person name="Thoren M.H."/>
            <person name="Johannesson H."/>
        </authorList>
    </citation>
    <scope>NUCLEOTIDE SEQUENCE</scope>
    <source>
        <strain evidence="1">CBS 757.83</strain>
    </source>
</reference>
<evidence type="ECO:0000313" key="1">
    <source>
        <dbReference type="EMBL" id="KAK4101712.1"/>
    </source>
</evidence>
<dbReference type="AlphaFoldDB" id="A0AAN6T2J9"/>
<protein>
    <submittedName>
        <fullName evidence="1">Uncharacterized protein</fullName>
    </submittedName>
</protein>
<reference evidence="1" key="1">
    <citation type="journal article" date="2023" name="Mol. Phylogenet. Evol.">
        <title>Genome-scale phylogeny and comparative genomics of the fungal order Sordariales.</title>
        <authorList>
            <person name="Hensen N."/>
            <person name="Bonometti L."/>
            <person name="Westerberg I."/>
            <person name="Brannstrom I.O."/>
            <person name="Guillou S."/>
            <person name="Cros-Aarteil S."/>
            <person name="Calhoun S."/>
            <person name="Haridas S."/>
            <person name="Kuo A."/>
            <person name="Mondo S."/>
            <person name="Pangilinan J."/>
            <person name="Riley R."/>
            <person name="LaButti K."/>
            <person name="Andreopoulos B."/>
            <person name="Lipzen A."/>
            <person name="Chen C."/>
            <person name="Yan M."/>
            <person name="Daum C."/>
            <person name="Ng V."/>
            <person name="Clum A."/>
            <person name="Steindorff A."/>
            <person name="Ohm R.A."/>
            <person name="Martin F."/>
            <person name="Silar P."/>
            <person name="Natvig D.O."/>
            <person name="Lalanne C."/>
            <person name="Gautier V."/>
            <person name="Ament-Velasquez S.L."/>
            <person name="Kruys A."/>
            <person name="Hutchinson M.I."/>
            <person name="Powell A.J."/>
            <person name="Barry K."/>
            <person name="Miller A.N."/>
            <person name="Grigoriev I.V."/>
            <person name="Debuchy R."/>
            <person name="Gladieux P."/>
            <person name="Hiltunen Thoren M."/>
            <person name="Johannesson H."/>
        </authorList>
    </citation>
    <scope>NUCLEOTIDE SEQUENCE</scope>
    <source>
        <strain evidence="1">CBS 757.83</strain>
    </source>
</reference>
<dbReference type="EMBL" id="MU863634">
    <property type="protein sequence ID" value="KAK4101712.1"/>
    <property type="molecule type" value="Genomic_DNA"/>
</dbReference>
<comment type="caution">
    <text evidence="1">The sequence shown here is derived from an EMBL/GenBank/DDBJ whole genome shotgun (WGS) entry which is preliminary data.</text>
</comment>
<proteinExistence type="predicted"/>
<organism evidence="1 2">
    <name type="scientific">Parathielavia hyrcaniae</name>
    <dbReference type="NCBI Taxonomy" id="113614"/>
    <lineage>
        <taxon>Eukaryota</taxon>
        <taxon>Fungi</taxon>
        <taxon>Dikarya</taxon>
        <taxon>Ascomycota</taxon>
        <taxon>Pezizomycotina</taxon>
        <taxon>Sordariomycetes</taxon>
        <taxon>Sordariomycetidae</taxon>
        <taxon>Sordariales</taxon>
        <taxon>Chaetomiaceae</taxon>
        <taxon>Parathielavia</taxon>
    </lineage>
</organism>
<accession>A0AAN6T2J9</accession>